<keyword evidence="3" id="KW-0804">Transcription</keyword>
<gene>
    <name evidence="5" type="ORF">SAMN02745857_02899</name>
</gene>
<dbReference type="AlphaFoldDB" id="A0A1W1XUG1"/>
<dbReference type="Proteomes" id="UP000192761">
    <property type="component" value="Unassembled WGS sequence"/>
</dbReference>
<dbReference type="GO" id="GO:0003700">
    <property type="term" value="F:DNA-binding transcription factor activity"/>
    <property type="evidence" value="ECO:0007669"/>
    <property type="project" value="InterPro"/>
</dbReference>
<dbReference type="PROSITE" id="PS50995">
    <property type="entry name" value="HTH_MARR_2"/>
    <property type="match status" value="1"/>
</dbReference>
<accession>A0A1W1XUG1</accession>
<dbReference type="GO" id="GO:0003677">
    <property type="term" value="F:DNA binding"/>
    <property type="evidence" value="ECO:0007669"/>
    <property type="project" value="UniProtKB-KW"/>
</dbReference>
<dbReference type="RefSeq" id="WP_176216948.1">
    <property type="nucleotide sequence ID" value="NZ_FWXD01000017.1"/>
</dbReference>
<dbReference type="InterPro" id="IPR036390">
    <property type="entry name" value="WH_DNA-bd_sf"/>
</dbReference>
<dbReference type="SUPFAM" id="SSF46785">
    <property type="entry name" value="Winged helix' DNA-binding domain"/>
    <property type="match status" value="1"/>
</dbReference>
<keyword evidence="2" id="KW-0238">DNA-binding</keyword>
<reference evidence="5 6" key="1">
    <citation type="submission" date="2017-04" db="EMBL/GenBank/DDBJ databases">
        <authorList>
            <person name="Afonso C.L."/>
            <person name="Miller P.J."/>
            <person name="Scott M.A."/>
            <person name="Spackman E."/>
            <person name="Goraichik I."/>
            <person name="Dimitrov K.M."/>
            <person name="Suarez D.L."/>
            <person name="Swayne D.E."/>
        </authorList>
    </citation>
    <scope>NUCLEOTIDE SEQUENCE [LARGE SCALE GENOMIC DNA]</scope>
    <source>
        <strain evidence="5 6">DSM 23236</strain>
    </source>
</reference>
<name>A0A1W1XUG1_9NEIS</name>
<dbReference type="EMBL" id="FWXD01000017">
    <property type="protein sequence ID" value="SMC27527.1"/>
    <property type="molecule type" value="Genomic_DNA"/>
</dbReference>
<dbReference type="PANTHER" id="PTHR42756">
    <property type="entry name" value="TRANSCRIPTIONAL REGULATOR, MARR"/>
    <property type="match status" value="1"/>
</dbReference>
<evidence type="ECO:0000259" key="4">
    <source>
        <dbReference type="PROSITE" id="PS50995"/>
    </source>
</evidence>
<dbReference type="STRING" id="1121001.SAMN02745857_02899"/>
<dbReference type="Pfam" id="PF12802">
    <property type="entry name" value="MarR_2"/>
    <property type="match status" value="1"/>
</dbReference>
<dbReference type="Gene3D" id="1.10.10.10">
    <property type="entry name" value="Winged helix-like DNA-binding domain superfamily/Winged helix DNA-binding domain"/>
    <property type="match status" value="1"/>
</dbReference>
<dbReference type="PRINTS" id="PR00598">
    <property type="entry name" value="HTHMARR"/>
</dbReference>
<evidence type="ECO:0000313" key="5">
    <source>
        <dbReference type="EMBL" id="SMC27527.1"/>
    </source>
</evidence>
<evidence type="ECO:0000256" key="2">
    <source>
        <dbReference type="ARBA" id="ARBA00023125"/>
    </source>
</evidence>
<protein>
    <submittedName>
        <fullName evidence="5">MarR family transcriptional regulator, negative regulator of the multidrug operon emrRAB</fullName>
    </submittedName>
</protein>
<feature type="domain" description="HTH marR-type" evidence="4">
    <location>
        <begin position="36"/>
        <end position="170"/>
    </location>
</feature>
<sequence>MNKHYITPASFKSTEDKIDQVCQRMQDPEADATRQNVLLTHLIKHVYAGLHARMTDALREHDLNPVSFTALMMLFSQCHSTLNPSQLAEATGESRANVTRICDELVAKGLLERAPNPDDRRRVDLRLASGGDDNVRQLLPILRNRVHMVFNTLNEAERDTLESLLKRVLSELE</sequence>
<dbReference type="InterPro" id="IPR036388">
    <property type="entry name" value="WH-like_DNA-bd_sf"/>
</dbReference>
<dbReference type="InterPro" id="IPR000835">
    <property type="entry name" value="HTH_MarR-typ"/>
</dbReference>
<evidence type="ECO:0000313" key="6">
    <source>
        <dbReference type="Proteomes" id="UP000192761"/>
    </source>
</evidence>
<keyword evidence="6" id="KW-1185">Reference proteome</keyword>
<organism evidence="5 6">
    <name type="scientific">Andreprevotia lacus DSM 23236</name>
    <dbReference type="NCBI Taxonomy" id="1121001"/>
    <lineage>
        <taxon>Bacteria</taxon>
        <taxon>Pseudomonadati</taxon>
        <taxon>Pseudomonadota</taxon>
        <taxon>Betaproteobacteria</taxon>
        <taxon>Neisseriales</taxon>
        <taxon>Chitinibacteraceae</taxon>
        <taxon>Andreprevotia</taxon>
    </lineage>
</organism>
<evidence type="ECO:0000256" key="3">
    <source>
        <dbReference type="ARBA" id="ARBA00023163"/>
    </source>
</evidence>
<keyword evidence="1" id="KW-0805">Transcription regulation</keyword>
<dbReference type="SMART" id="SM00347">
    <property type="entry name" value="HTH_MARR"/>
    <property type="match status" value="1"/>
</dbReference>
<dbReference type="PANTHER" id="PTHR42756:SF1">
    <property type="entry name" value="TRANSCRIPTIONAL REPRESSOR OF EMRAB OPERON"/>
    <property type="match status" value="1"/>
</dbReference>
<evidence type="ECO:0000256" key="1">
    <source>
        <dbReference type="ARBA" id="ARBA00023015"/>
    </source>
</evidence>
<proteinExistence type="predicted"/>